<comment type="caution">
    <text evidence="2">The sequence shown here is derived from an EMBL/GenBank/DDBJ whole genome shotgun (WGS) entry which is preliminary data.</text>
</comment>
<feature type="compositionally biased region" description="Basic and acidic residues" evidence="1">
    <location>
        <begin position="21"/>
        <end position="39"/>
    </location>
</feature>
<sequence length="46" mass="5384">MASHPACRQQSNANQNLMDRGSTKKLADDRLPEIEEQRYDNTYQMK</sequence>
<organism evidence="2 3">
    <name type="scientific">Ramazzottius varieornatus</name>
    <name type="common">Water bear</name>
    <name type="synonym">Tardigrade</name>
    <dbReference type="NCBI Taxonomy" id="947166"/>
    <lineage>
        <taxon>Eukaryota</taxon>
        <taxon>Metazoa</taxon>
        <taxon>Ecdysozoa</taxon>
        <taxon>Tardigrada</taxon>
        <taxon>Eutardigrada</taxon>
        <taxon>Parachela</taxon>
        <taxon>Hypsibioidea</taxon>
        <taxon>Ramazzottiidae</taxon>
        <taxon>Ramazzottius</taxon>
    </lineage>
</organism>
<evidence type="ECO:0000313" key="2">
    <source>
        <dbReference type="EMBL" id="GAU92108.1"/>
    </source>
</evidence>
<accession>A0A1D1V0Z4</accession>
<keyword evidence="3" id="KW-1185">Reference proteome</keyword>
<dbReference type="Proteomes" id="UP000186922">
    <property type="component" value="Unassembled WGS sequence"/>
</dbReference>
<dbReference type="AlphaFoldDB" id="A0A1D1V0Z4"/>
<reference evidence="2 3" key="1">
    <citation type="journal article" date="2016" name="Nat. Commun.">
        <title>Extremotolerant tardigrade genome and improved radiotolerance of human cultured cells by tardigrade-unique protein.</title>
        <authorList>
            <person name="Hashimoto T."/>
            <person name="Horikawa D.D."/>
            <person name="Saito Y."/>
            <person name="Kuwahara H."/>
            <person name="Kozuka-Hata H."/>
            <person name="Shin-I T."/>
            <person name="Minakuchi Y."/>
            <person name="Ohishi K."/>
            <person name="Motoyama A."/>
            <person name="Aizu T."/>
            <person name="Enomoto A."/>
            <person name="Kondo K."/>
            <person name="Tanaka S."/>
            <person name="Hara Y."/>
            <person name="Koshikawa S."/>
            <person name="Sagara H."/>
            <person name="Miura T."/>
            <person name="Yokobori S."/>
            <person name="Miyagawa K."/>
            <person name="Suzuki Y."/>
            <person name="Kubo T."/>
            <person name="Oyama M."/>
            <person name="Kohara Y."/>
            <person name="Fujiyama A."/>
            <person name="Arakawa K."/>
            <person name="Katayama T."/>
            <person name="Toyoda A."/>
            <person name="Kunieda T."/>
        </authorList>
    </citation>
    <scope>NUCLEOTIDE SEQUENCE [LARGE SCALE GENOMIC DNA]</scope>
    <source>
        <strain evidence="2 3">YOKOZUNA-1</strain>
    </source>
</reference>
<dbReference type="EMBL" id="BDGG01000002">
    <property type="protein sequence ID" value="GAU92108.1"/>
    <property type="molecule type" value="Genomic_DNA"/>
</dbReference>
<feature type="region of interest" description="Disordered" evidence="1">
    <location>
        <begin position="1"/>
        <end position="46"/>
    </location>
</feature>
<evidence type="ECO:0000256" key="1">
    <source>
        <dbReference type="SAM" id="MobiDB-lite"/>
    </source>
</evidence>
<proteinExistence type="predicted"/>
<feature type="compositionally biased region" description="Polar residues" evidence="1">
    <location>
        <begin position="8"/>
        <end position="17"/>
    </location>
</feature>
<protein>
    <submittedName>
        <fullName evidence="2">Uncharacterized protein</fullName>
    </submittedName>
</protein>
<name>A0A1D1V0Z4_RAMVA</name>
<gene>
    <name evidence="2" type="primary">RvY_04233-1</name>
    <name evidence="2" type="synonym">RvY_04233.1</name>
    <name evidence="2" type="ORF">RvY_04233</name>
</gene>
<evidence type="ECO:0000313" key="3">
    <source>
        <dbReference type="Proteomes" id="UP000186922"/>
    </source>
</evidence>